<organism evidence="3 4">
    <name type="scientific">Pseudomonas peli</name>
    <dbReference type="NCBI Taxonomy" id="592361"/>
    <lineage>
        <taxon>Bacteria</taxon>
        <taxon>Pseudomonadati</taxon>
        <taxon>Pseudomonadota</taxon>
        <taxon>Gammaproteobacteria</taxon>
        <taxon>Pseudomonadales</taxon>
        <taxon>Pseudomonadaceae</taxon>
        <taxon>Pseudomonas</taxon>
    </lineage>
</organism>
<proteinExistence type="predicted"/>
<keyword evidence="4" id="KW-1185">Reference proteome</keyword>
<reference evidence="3 4" key="1">
    <citation type="submission" date="2016-10" db="EMBL/GenBank/DDBJ databases">
        <authorList>
            <person name="Varghese N."/>
            <person name="Submissions S."/>
        </authorList>
    </citation>
    <scope>NUCLEOTIDE SEQUENCE [LARGE SCALE GENOMIC DNA]</scope>
    <source>
        <strain evidence="3 4">DSM 17833</strain>
    </source>
</reference>
<dbReference type="Gene3D" id="3.40.50.150">
    <property type="entry name" value="Vaccinia Virus protein VP39"/>
    <property type="match status" value="1"/>
</dbReference>
<keyword evidence="1" id="KW-0808">Transferase</keyword>
<dbReference type="PANTHER" id="PTHR43861">
    <property type="entry name" value="TRANS-ACONITATE 2-METHYLTRANSFERASE-RELATED"/>
    <property type="match status" value="1"/>
</dbReference>
<dbReference type="Pfam" id="PF13649">
    <property type="entry name" value="Methyltransf_25"/>
    <property type="match status" value="1"/>
</dbReference>
<dbReference type="AlphaFoldDB" id="A0AB37ZAA8"/>
<dbReference type="EMBL" id="FMTL01000003">
    <property type="protein sequence ID" value="SCW75524.1"/>
    <property type="molecule type" value="Genomic_DNA"/>
</dbReference>
<comment type="caution">
    <text evidence="3">The sequence shown here is derived from an EMBL/GenBank/DDBJ whole genome shotgun (WGS) entry which is preliminary data.</text>
</comment>
<accession>A0AB37ZAA8</accession>
<evidence type="ECO:0000259" key="2">
    <source>
        <dbReference type="Pfam" id="PF13649"/>
    </source>
</evidence>
<dbReference type="CDD" id="cd02440">
    <property type="entry name" value="AdoMet_MTases"/>
    <property type="match status" value="1"/>
</dbReference>
<keyword evidence="3" id="KW-0489">Methyltransferase</keyword>
<dbReference type="SUPFAM" id="SSF53335">
    <property type="entry name" value="S-adenosyl-L-methionine-dependent methyltransferases"/>
    <property type="match status" value="1"/>
</dbReference>
<dbReference type="RefSeq" id="WP_090254327.1">
    <property type="nucleotide sequence ID" value="NZ_FMTL01000003.1"/>
</dbReference>
<evidence type="ECO:0000313" key="4">
    <source>
        <dbReference type="Proteomes" id="UP000242418"/>
    </source>
</evidence>
<dbReference type="GO" id="GO:0032259">
    <property type="term" value="P:methylation"/>
    <property type="evidence" value="ECO:0007669"/>
    <property type="project" value="UniProtKB-KW"/>
</dbReference>
<dbReference type="Proteomes" id="UP000242418">
    <property type="component" value="Unassembled WGS sequence"/>
</dbReference>
<name>A0AB37ZAA8_9PSED</name>
<evidence type="ECO:0000256" key="1">
    <source>
        <dbReference type="ARBA" id="ARBA00022679"/>
    </source>
</evidence>
<dbReference type="InterPro" id="IPR041698">
    <property type="entry name" value="Methyltransf_25"/>
</dbReference>
<dbReference type="InterPro" id="IPR029063">
    <property type="entry name" value="SAM-dependent_MTases_sf"/>
</dbReference>
<gene>
    <name evidence="3" type="ORF">SAMN05216370_3218</name>
</gene>
<feature type="domain" description="Methyltransferase" evidence="2">
    <location>
        <begin position="63"/>
        <end position="156"/>
    </location>
</feature>
<evidence type="ECO:0000313" key="3">
    <source>
        <dbReference type="EMBL" id="SCW75524.1"/>
    </source>
</evidence>
<protein>
    <submittedName>
        <fullName evidence="3">Methyltransferase domain-containing protein</fullName>
    </submittedName>
</protein>
<dbReference type="GO" id="GO:0008168">
    <property type="term" value="F:methyltransferase activity"/>
    <property type="evidence" value="ECO:0007669"/>
    <property type="project" value="UniProtKB-KW"/>
</dbReference>
<sequence>MHSPITTAVDPCSAAAAQAAMAEKARFWNRIARKYANDPIADQAGYERTLQRVQALLSREHEVLEIGCGTGTTALRLAPATRRLVATDVAEQMIAIAGEKLASQPMPQLHFKVADADAPAAEQGTYDAVLAFNLLHLVADLPQALSSAINALKPGGLLISKTPCLNEMNPLIPKLALPLLRAIGKAPPVLCFDARQLQAAMTQQGLEILSVERHGSKSKDWRVFIMARKPRL</sequence>